<keyword evidence="3" id="KW-0378">Hydrolase</keyword>
<feature type="signal peptide" evidence="5">
    <location>
        <begin position="1"/>
        <end position="23"/>
    </location>
</feature>
<dbReference type="EMBL" id="JAQBIE010000022">
    <property type="protein sequence ID" value="MDB6178927.1"/>
    <property type="molecule type" value="Genomic_DNA"/>
</dbReference>
<evidence type="ECO:0000256" key="4">
    <source>
        <dbReference type="RuleBase" id="RU004447"/>
    </source>
</evidence>
<evidence type="ECO:0000313" key="8">
    <source>
        <dbReference type="EMBL" id="MDB6178927.1"/>
    </source>
</evidence>
<evidence type="ECO:0000313" key="9">
    <source>
        <dbReference type="Proteomes" id="UP001165641"/>
    </source>
</evidence>
<keyword evidence="5" id="KW-0732">Signal</keyword>
<dbReference type="InterPro" id="IPR050361">
    <property type="entry name" value="MPP/UQCRC_Complex"/>
</dbReference>
<dbReference type="InterPro" id="IPR007863">
    <property type="entry name" value="Peptidase_M16_C"/>
</dbReference>
<comment type="caution">
    <text evidence="8">The sequence shown here is derived from an EMBL/GenBank/DDBJ whole genome shotgun (WGS) entry which is preliminary data.</text>
</comment>
<dbReference type="PANTHER" id="PTHR11851:SF49">
    <property type="entry name" value="MITOCHONDRIAL-PROCESSING PEPTIDASE SUBUNIT ALPHA"/>
    <property type="match status" value="1"/>
</dbReference>
<proteinExistence type="inferred from homology"/>
<sequence>MRQPALTVALPLLLSLTAPAAQAQMPEDVTHFTLPNGLETIVIEDHRAPVVVQMVWYRIGAADEQPGKSGIAHYLEHLMFKGTDTLEPGEFSKTVTANGGSDNAFTSYDYTAYFQRIAADRLPLVMEMEADRMANLQIGEDDWQAERQVVLEERAQRIDSNPRALFAEERDAVQFYNHPYGRPIIGWRQEMEGLTRQDAIDWYDAHYAPDDAVLILAGDVTPEKARELAEKYYGDIPAKGDIAARLRPQEPVQNSPRRIEMHDPRVAQPTFTRSYLATERNPGDQKPAAALTILAELLGGSMQTSVLGRELALPGKALWVNARYDGLSVDPTTFMLSMVPADDIDPDQAEKLLDQALTGFLADGPDADDLARVKTRIRAAQIYSRDSAHGRAYDYGQGLSTGLSVEDVNDWPDILAEITAEDIRDAAEKLLNSKATVSGWLLPAEQTATPAAIQSEVQK</sequence>
<dbReference type="Gene3D" id="3.30.830.10">
    <property type="entry name" value="Metalloenzyme, LuxS/M16 peptidase-like"/>
    <property type="match status" value="2"/>
</dbReference>
<evidence type="ECO:0000259" key="6">
    <source>
        <dbReference type="Pfam" id="PF00675"/>
    </source>
</evidence>
<feature type="chain" id="PRO_5047451916" evidence="5">
    <location>
        <begin position="24"/>
        <end position="459"/>
    </location>
</feature>
<evidence type="ECO:0000256" key="1">
    <source>
        <dbReference type="ARBA" id="ARBA00001947"/>
    </source>
</evidence>
<keyword evidence="3" id="KW-0645">Protease</keyword>
<keyword evidence="9" id="KW-1185">Reference proteome</keyword>
<dbReference type="Pfam" id="PF00675">
    <property type="entry name" value="Peptidase_M16"/>
    <property type="match status" value="1"/>
</dbReference>
<dbReference type="InterPro" id="IPR011765">
    <property type="entry name" value="Pept_M16_N"/>
</dbReference>
<keyword evidence="3" id="KW-0482">Metalloprotease</keyword>
<dbReference type="Pfam" id="PF05193">
    <property type="entry name" value="Peptidase_M16_C"/>
    <property type="match status" value="1"/>
</dbReference>
<comment type="cofactor">
    <cofactor evidence="1">
        <name>Zn(2+)</name>
        <dbReference type="ChEBI" id="CHEBI:29105"/>
    </cofactor>
</comment>
<dbReference type="Proteomes" id="UP001165641">
    <property type="component" value="Unassembled WGS sequence"/>
</dbReference>
<evidence type="ECO:0000256" key="2">
    <source>
        <dbReference type="ARBA" id="ARBA00007261"/>
    </source>
</evidence>
<comment type="similarity">
    <text evidence="2 4">Belongs to the peptidase M16 family.</text>
</comment>
<dbReference type="InterPro" id="IPR011249">
    <property type="entry name" value="Metalloenz_LuxS/M16"/>
</dbReference>
<dbReference type="PROSITE" id="PS00143">
    <property type="entry name" value="INSULINASE"/>
    <property type="match status" value="1"/>
</dbReference>
<protein>
    <submittedName>
        <fullName evidence="8">Pitrilysin family protein</fullName>
    </submittedName>
</protein>
<dbReference type="SUPFAM" id="SSF63411">
    <property type="entry name" value="LuxS/MPP-like metallohydrolase"/>
    <property type="match status" value="2"/>
</dbReference>
<feature type="domain" description="Peptidase M16 C-terminal" evidence="7">
    <location>
        <begin position="194"/>
        <end position="376"/>
    </location>
</feature>
<organism evidence="8 9">
    <name type="scientific">Paracoccus onchidii</name>
    <dbReference type="NCBI Taxonomy" id="3017813"/>
    <lineage>
        <taxon>Bacteria</taxon>
        <taxon>Pseudomonadati</taxon>
        <taxon>Pseudomonadota</taxon>
        <taxon>Alphaproteobacteria</taxon>
        <taxon>Rhodobacterales</taxon>
        <taxon>Paracoccaceae</taxon>
        <taxon>Paracoccus</taxon>
    </lineage>
</organism>
<gene>
    <name evidence="8" type="ORF">PAF17_15645</name>
</gene>
<evidence type="ECO:0000259" key="7">
    <source>
        <dbReference type="Pfam" id="PF05193"/>
    </source>
</evidence>
<dbReference type="RefSeq" id="WP_271890041.1">
    <property type="nucleotide sequence ID" value="NZ_JAQBIE010000022.1"/>
</dbReference>
<evidence type="ECO:0000256" key="5">
    <source>
        <dbReference type="SAM" id="SignalP"/>
    </source>
</evidence>
<evidence type="ECO:0000256" key="3">
    <source>
        <dbReference type="ARBA" id="ARBA00023049"/>
    </source>
</evidence>
<dbReference type="InterPro" id="IPR001431">
    <property type="entry name" value="Pept_M16_Zn_BS"/>
</dbReference>
<accession>A0ABT4ZHU5</accession>
<name>A0ABT4ZHU5_9RHOB</name>
<feature type="domain" description="Peptidase M16 N-terminal" evidence="6">
    <location>
        <begin position="43"/>
        <end position="185"/>
    </location>
</feature>
<reference evidence="8" key="1">
    <citation type="submission" date="2022-12" db="EMBL/GenBank/DDBJ databases">
        <title>Paracoccus onchidii sp. nov., isolated from a marine invertebrate from the South China Sea.</title>
        <authorList>
            <person name="Xu S."/>
            <person name="Liu Z."/>
            <person name="Xu Y."/>
        </authorList>
    </citation>
    <scope>NUCLEOTIDE SEQUENCE</scope>
    <source>
        <strain evidence="8">Z330</strain>
    </source>
</reference>
<dbReference type="PANTHER" id="PTHR11851">
    <property type="entry name" value="METALLOPROTEASE"/>
    <property type="match status" value="1"/>
</dbReference>